<organism evidence="8 9">
    <name type="scientific">Nocardioides marmoriginsengisoli</name>
    <dbReference type="NCBI Taxonomy" id="661483"/>
    <lineage>
        <taxon>Bacteria</taxon>
        <taxon>Bacillati</taxon>
        <taxon>Actinomycetota</taxon>
        <taxon>Actinomycetes</taxon>
        <taxon>Propionibacteriales</taxon>
        <taxon>Nocardioidaceae</taxon>
        <taxon>Nocardioides</taxon>
    </lineage>
</organism>
<feature type="binding site" evidence="4 6">
    <location>
        <position position="143"/>
    </location>
    <ligand>
        <name>substrate</name>
    </ligand>
</feature>
<comment type="cofactor">
    <cofactor evidence="1 4 5">
        <name>pyridoxal 5'-phosphate</name>
        <dbReference type="ChEBI" id="CHEBI:597326"/>
    </cofactor>
</comment>
<feature type="modified residue" description="N6-(pyridoxal phosphate)lysine" evidence="4 5">
    <location>
        <position position="45"/>
    </location>
</feature>
<dbReference type="Gene3D" id="2.40.37.10">
    <property type="entry name" value="Lyase, Ornithine Decarboxylase, Chain A, domain 1"/>
    <property type="match status" value="1"/>
</dbReference>
<feature type="active site" description="Proton acceptor; specific for L-alanine" evidence="4">
    <location>
        <position position="277"/>
    </location>
</feature>
<dbReference type="Gene3D" id="3.20.20.10">
    <property type="entry name" value="Alanine racemase"/>
    <property type="match status" value="1"/>
</dbReference>
<dbReference type="SUPFAM" id="SSF50621">
    <property type="entry name" value="Alanine racemase C-terminal domain-like"/>
    <property type="match status" value="1"/>
</dbReference>
<dbReference type="GO" id="GO:0008784">
    <property type="term" value="F:alanine racemase activity"/>
    <property type="evidence" value="ECO:0007669"/>
    <property type="project" value="UniProtKB-UniRule"/>
</dbReference>
<dbReference type="SMART" id="SM01005">
    <property type="entry name" value="Ala_racemase_C"/>
    <property type="match status" value="1"/>
</dbReference>
<comment type="function">
    <text evidence="4">Catalyzes the interconversion of L-alanine and D-alanine. May also act on other amino acids.</text>
</comment>
<feature type="binding site" evidence="4 6">
    <location>
        <position position="325"/>
    </location>
    <ligand>
        <name>substrate</name>
    </ligand>
</feature>
<dbReference type="HAMAP" id="MF_01201">
    <property type="entry name" value="Ala_racemase"/>
    <property type="match status" value="1"/>
</dbReference>
<comment type="caution">
    <text evidence="8">The sequence shown here is derived from an EMBL/GenBank/DDBJ whole genome shotgun (WGS) entry which is preliminary data.</text>
</comment>
<reference evidence="8 9" key="1">
    <citation type="submission" date="2018-11" db="EMBL/GenBank/DDBJ databases">
        <authorList>
            <person name="Li F."/>
        </authorList>
    </citation>
    <scope>NUCLEOTIDE SEQUENCE [LARGE SCALE GENOMIC DNA]</scope>
    <source>
        <strain evidence="8 9">Gsoil 097</strain>
    </source>
</reference>
<comment type="catalytic activity">
    <reaction evidence="4">
        <text>L-alanine = D-alanine</text>
        <dbReference type="Rhea" id="RHEA:20249"/>
        <dbReference type="ChEBI" id="CHEBI:57416"/>
        <dbReference type="ChEBI" id="CHEBI:57972"/>
        <dbReference type="EC" id="5.1.1.1"/>
    </reaction>
</comment>
<dbReference type="InterPro" id="IPR020622">
    <property type="entry name" value="Ala_racemase_pyridoxalP-BS"/>
</dbReference>
<dbReference type="GO" id="GO:0009252">
    <property type="term" value="P:peptidoglycan biosynthetic process"/>
    <property type="evidence" value="ECO:0007669"/>
    <property type="project" value="TreeGrafter"/>
</dbReference>
<evidence type="ECO:0000259" key="7">
    <source>
        <dbReference type="SMART" id="SM01005"/>
    </source>
</evidence>
<comment type="pathway">
    <text evidence="4">Amino-acid biosynthesis; D-alanine biosynthesis; D-alanine from L-alanine: step 1/1.</text>
</comment>
<keyword evidence="9" id="KW-1185">Reference proteome</keyword>
<protein>
    <recommendedName>
        <fullName evidence="4">Alanine racemase</fullName>
        <ecNumber evidence="4">5.1.1.1</ecNumber>
    </recommendedName>
</protein>
<dbReference type="Pfam" id="PF00842">
    <property type="entry name" value="Ala_racemase_C"/>
    <property type="match status" value="1"/>
</dbReference>
<evidence type="ECO:0000256" key="1">
    <source>
        <dbReference type="ARBA" id="ARBA00001933"/>
    </source>
</evidence>
<evidence type="ECO:0000256" key="5">
    <source>
        <dbReference type="PIRSR" id="PIRSR600821-50"/>
    </source>
</evidence>
<sequence>MSPSATPTPRAEIVVDLAAFRQNLDRLGELVATDTDGPAVMVVVKADAYGHGLVECARAAREAGVPWLGVATQTEALALRAAGDEGRLLSWLGVPGEDYGDAVGADIDVSASSVQQLNEIAAGTDSSGMVARVHLKVDTGLSRNGAPRSEWRELFEAGVRLQEEDRVDIVGIWSHFACADQPAHHANDQQVAAFDEALALAEELGLDPEVRHLANSAGALLRPDAWFDLVRFGIAAYGINPAPDVLDADELGLTPIMTVRADVALTKEIGRGDGVSYGHTYVSDRRQHVALIPLGYGDGVPRHASGRAEVRVGDAHCRILGRVCMDQFVVAVPDSVQAGDDAVLFGPGTAGEPTVDDWAEACGTISYEIVTRIGGAAGRVHRRWVNG</sequence>
<keyword evidence="2 4" id="KW-0663">Pyridoxal phosphate</keyword>
<dbReference type="InterPro" id="IPR001608">
    <property type="entry name" value="Ala_racemase_N"/>
</dbReference>
<comment type="similarity">
    <text evidence="4">Belongs to the alanine racemase family.</text>
</comment>
<dbReference type="OrthoDB" id="9813814at2"/>
<evidence type="ECO:0000256" key="4">
    <source>
        <dbReference type="HAMAP-Rule" id="MF_01201"/>
    </source>
</evidence>
<dbReference type="AlphaFoldDB" id="A0A3N0CDS9"/>
<accession>A0A3N0CDS9</accession>
<dbReference type="CDD" id="cd00430">
    <property type="entry name" value="PLPDE_III_AR"/>
    <property type="match status" value="1"/>
</dbReference>
<dbReference type="PANTHER" id="PTHR30511:SF0">
    <property type="entry name" value="ALANINE RACEMASE, CATABOLIC-RELATED"/>
    <property type="match status" value="1"/>
</dbReference>
<evidence type="ECO:0000256" key="2">
    <source>
        <dbReference type="ARBA" id="ARBA00022898"/>
    </source>
</evidence>
<evidence type="ECO:0000313" key="9">
    <source>
        <dbReference type="Proteomes" id="UP000267128"/>
    </source>
</evidence>
<dbReference type="EMBL" id="RJSE01000008">
    <property type="protein sequence ID" value="RNL61216.1"/>
    <property type="molecule type" value="Genomic_DNA"/>
</dbReference>
<gene>
    <name evidence="8" type="primary">alr</name>
    <name evidence="8" type="ORF">EFK50_17765</name>
</gene>
<dbReference type="PRINTS" id="PR00992">
    <property type="entry name" value="ALARACEMASE"/>
</dbReference>
<dbReference type="GO" id="GO:0030170">
    <property type="term" value="F:pyridoxal phosphate binding"/>
    <property type="evidence" value="ECO:0007669"/>
    <property type="project" value="UniProtKB-UniRule"/>
</dbReference>
<dbReference type="SUPFAM" id="SSF51419">
    <property type="entry name" value="PLP-binding barrel"/>
    <property type="match status" value="1"/>
</dbReference>
<dbReference type="EC" id="5.1.1.1" evidence="4"/>
<proteinExistence type="inferred from homology"/>
<dbReference type="RefSeq" id="WP_123228928.1">
    <property type="nucleotide sequence ID" value="NZ_RJSE01000008.1"/>
</dbReference>
<dbReference type="GO" id="GO:0030632">
    <property type="term" value="P:D-alanine biosynthetic process"/>
    <property type="evidence" value="ECO:0007669"/>
    <property type="project" value="UniProtKB-UniRule"/>
</dbReference>
<name>A0A3N0CDS9_9ACTN</name>
<dbReference type="InterPro" id="IPR011079">
    <property type="entry name" value="Ala_racemase_C"/>
</dbReference>
<keyword evidence="3 4" id="KW-0413">Isomerase</keyword>
<dbReference type="InterPro" id="IPR009006">
    <property type="entry name" value="Ala_racemase/Decarboxylase_C"/>
</dbReference>
<dbReference type="FunFam" id="3.20.20.10:FF:000002">
    <property type="entry name" value="Alanine racemase"/>
    <property type="match status" value="1"/>
</dbReference>
<dbReference type="Pfam" id="PF01168">
    <property type="entry name" value="Ala_racemase_N"/>
    <property type="match status" value="1"/>
</dbReference>
<dbReference type="InterPro" id="IPR029066">
    <property type="entry name" value="PLP-binding_barrel"/>
</dbReference>
<dbReference type="PROSITE" id="PS00395">
    <property type="entry name" value="ALANINE_RACEMASE"/>
    <property type="match status" value="1"/>
</dbReference>
<feature type="active site" description="Proton acceptor; specific for D-alanine" evidence="4">
    <location>
        <position position="45"/>
    </location>
</feature>
<evidence type="ECO:0000256" key="6">
    <source>
        <dbReference type="PIRSR" id="PIRSR600821-52"/>
    </source>
</evidence>
<evidence type="ECO:0000313" key="8">
    <source>
        <dbReference type="EMBL" id="RNL61216.1"/>
    </source>
</evidence>
<evidence type="ECO:0000256" key="3">
    <source>
        <dbReference type="ARBA" id="ARBA00023235"/>
    </source>
</evidence>
<dbReference type="UniPathway" id="UPA00042">
    <property type="reaction ID" value="UER00497"/>
</dbReference>
<dbReference type="PANTHER" id="PTHR30511">
    <property type="entry name" value="ALANINE RACEMASE"/>
    <property type="match status" value="1"/>
</dbReference>
<dbReference type="Proteomes" id="UP000267128">
    <property type="component" value="Unassembled WGS sequence"/>
</dbReference>
<dbReference type="InterPro" id="IPR000821">
    <property type="entry name" value="Ala_racemase"/>
</dbReference>
<dbReference type="GO" id="GO:0005829">
    <property type="term" value="C:cytosol"/>
    <property type="evidence" value="ECO:0007669"/>
    <property type="project" value="TreeGrafter"/>
</dbReference>
<feature type="domain" description="Alanine racemase C-terminal" evidence="7">
    <location>
        <begin position="256"/>
        <end position="385"/>
    </location>
</feature>
<dbReference type="NCBIfam" id="TIGR00492">
    <property type="entry name" value="alr"/>
    <property type="match status" value="1"/>
</dbReference>